<dbReference type="GO" id="GO:0016503">
    <property type="term" value="F:pheromone receptor activity"/>
    <property type="evidence" value="ECO:0007669"/>
    <property type="project" value="InterPro"/>
</dbReference>
<accession>A0A4W3GVA8</accession>
<dbReference type="PANTHER" id="PTHR24062">
    <property type="entry name" value="VOMERONASAL TYPE-1 RECEPTOR"/>
    <property type="match status" value="1"/>
</dbReference>
<evidence type="ECO:0000256" key="2">
    <source>
        <dbReference type="ARBA" id="ARBA00010663"/>
    </source>
</evidence>
<dbReference type="KEGG" id="cmk:103179178"/>
<keyword evidence="9 11" id="KW-0675">Receptor</keyword>
<reference evidence="14" key="2">
    <citation type="journal article" date="2007" name="PLoS Biol.">
        <title>Survey sequencing and comparative analysis of the elephant shark (Callorhinchus milii) genome.</title>
        <authorList>
            <person name="Venkatesh B."/>
            <person name="Kirkness E.F."/>
            <person name="Loh Y.H."/>
            <person name="Halpern A.L."/>
            <person name="Lee A.P."/>
            <person name="Johnson J."/>
            <person name="Dandona N."/>
            <person name="Viswanathan L.D."/>
            <person name="Tay A."/>
            <person name="Venter J.C."/>
            <person name="Strausberg R.L."/>
            <person name="Brenner S."/>
        </authorList>
    </citation>
    <scope>NUCLEOTIDE SEQUENCE [LARGE SCALE GENOMIC DNA]</scope>
</reference>
<evidence type="ECO:0000256" key="3">
    <source>
        <dbReference type="ARBA" id="ARBA00022475"/>
    </source>
</evidence>
<keyword evidence="7 11" id="KW-0297">G-protein coupled receptor</keyword>
<name>A0A4W3GVA8_CALMI</name>
<dbReference type="GeneTree" id="ENSGT01030000234553"/>
<dbReference type="FunFam" id="1.20.1070.10:FF:000300">
    <property type="entry name" value="Vomeronasal type-1 receptor"/>
    <property type="match status" value="1"/>
</dbReference>
<feature type="transmembrane region" description="Helical" evidence="11">
    <location>
        <begin position="94"/>
        <end position="111"/>
    </location>
</feature>
<evidence type="ECO:0000256" key="7">
    <source>
        <dbReference type="ARBA" id="ARBA00023040"/>
    </source>
</evidence>
<dbReference type="PROSITE" id="PS50262">
    <property type="entry name" value="G_PROTEIN_RECEP_F1_2"/>
    <property type="match status" value="1"/>
</dbReference>
<keyword evidence="5 11" id="KW-0812">Transmembrane</keyword>
<dbReference type="GO" id="GO:0005886">
    <property type="term" value="C:plasma membrane"/>
    <property type="evidence" value="ECO:0007669"/>
    <property type="project" value="UniProtKB-SubCell"/>
</dbReference>
<evidence type="ECO:0000256" key="8">
    <source>
        <dbReference type="ARBA" id="ARBA00023136"/>
    </source>
</evidence>
<dbReference type="Gene3D" id="1.20.1070.10">
    <property type="entry name" value="Rhodopsin 7-helix transmembrane proteins"/>
    <property type="match status" value="1"/>
</dbReference>
<dbReference type="AlphaFoldDB" id="A0A4W3GVA8"/>
<evidence type="ECO:0000256" key="6">
    <source>
        <dbReference type="ARBA" id="ARBA00022989"/>
    </source>
</evidence>
<reference evidence="14" key="1">
    <citation type="journal article" date="2006" name="Science">
        <title>Ancient noncoding elements conserved in the human genome.</title>
        <authorList>
            <person name="Venkatesh B."/>
            <person name="Kirkness E.F."/>
            <person name="Loh Y.H."/>
            <person name="Halpern A.L."/>
            <person name="Lee A.P."/>
            <person name="Johnson J."/>
            <person name="Dandona N."/>
            <person name="Viswanathan L.D."/>
            <person name="Tay A."/>
            <person name="Venter J.C."/>
            <person name="Strausberg R.L."/>
            <person name="Brenner S."/>
        </authorList>
    </citation>
    <scope>NUCLEOTIDE SEQUENCE [LARGE SCALE GENOMIC DNA]</scope>
</reference>
<evidence type="ECO:0000256" key="4">
    <source>
        <dbReference type="ARBA" id="ARBA00022507"/>
    </source>
</evidence>
<evidence type="ECO:0000256" key="5">
    <source>
        <dbReference type="ARBA" id="ARBA00022692"/>
    </source>
</evidence>
<dbReference type="Proteomes" id="UP000314986">
    <property type="component" value="Unassembled WGS sequence"/>
</dbReference>
<dbReference type="GO" id="GO:0019236">
    <property type="term" value="P:response to pheromone"/>
    <property type="evidence" value="ECO:0007669"/>
    <property type="project" value="UniProtKB-KW"/>
</dbReference>
<feature type="transmembrane region" description="Helical" evidence="11">
    <location>
        <begin position="12"/>
        <end position="34"/>
    </location>
</feature>
<dbReference type="OMA" id="LYKHSQH"/>
<evidence type="ECO:0000256" key="10">
    <source>
        <dbReference type="ARBA" id="ARBA00023224"/>
    </source>
</evidence>
<proteinExistence type="inferred from homology"/>
<keyword evidence="8 11" id="KW-0472">Membrane</keyword>
<dbReference type="InterPro" id="IPR017452">
    <property type="entry name" value="GPCR_Rhodpsn_7TM"/>
</dbReference>
<keyword evidence="3 11" id="KW-1003">Cell membrane</keyword>
<feature type="domain" description="G-protein coupled receptors family 1 profile" evidence="12">
    <location>
        <begin position="22"/>
        <end position="289"/>
    </location>
</feature>
<comment type="subcellular location">
    <subcellularLocation>
        <location evidence="1 11">Cell membrane</location>
        <topology evidence="1 11">Multi-pass membrane protein</topology>
    </subcellularLocation>
</comment>
<dbReference type="OrthoDB" id="9606139at2759"/>
<dbReference type="STRING" id="7868.ENSCMIP00000006907"/>
<evidence type="ECO:0000256" key="1">
    <source>
        <dbReference type="ARBA" id="ARBA00004651"/>
    </source>
</evidence>
<comment type="similarity">
    <text evidence="2 11">Belongs to the G-protein coupled receptor 1 family.</text>
</comment>
<organism evidence="13 14">
    <name type="scientific">Callorhinchus milii</name>
    <name type="common">Ghost shark</name>
    <dbReference type="NCBI Taxonomy" id="7868"/>
    <lineage>
        <taxon>Eukaryota</taxon>
        <taxon>Metazoa</taxon>
        <taxon>Chordata</taxon>
        <taxon>Craniata</taxon>
        <taxon>Vertebrata</taxon>
        <taxon>Chondrichthyes</taxon>
        <taxon>Holocephali</taxon>
        <taxon>Chimaeriformes</taxon>
        <taxon>Callorhinchidae</taxon>
        <taxon>Callorhinchus</taxon>
    </lineage>
</organism>
<protein>
    <recommendedName>
        <fullName evidence="11">Vomeronasal type-1 receptor</fullName>
    </recommendedName>
</protein>
<feature type="transmembrane region" description="Helical" evidence="11">
    <location>
        <begin position="191"/>
        <end position="209"/>
    </location>
</feature>
<dbReference type="Pfam" id="PF03402">
    <property type="entry name" value="V1R"/>
    <property type="match status" value="1"/>
</dbReference>
<reference evidence="13" key="4">
    <citation type="submission" date="2025-08" db="UniProtKB">
        <authorList>
            <consortium name="Ensembl"/>
        </authorList>
    </citation>
    <scope>IDENTIFICATION</scope>
</reference>
<dbReference type="SUPFAM" id="SSF81321">
    <property type="entry name" value="Family A G protein-coupled receptor-like"/>
    <property type="match status" value="1"/>
</dbReference>
<keyword evidence="4 11" id="KW-0589">Pheromone response</keyword>
<evidence type="ECO:0000256" key="9">
    <source>
        <dbReference type="ARBA" id="ARBA00023170"/>
    </source>
</evidence>
<gene>
    <name evidence="13" type="primary">LOC103179178</name>
</gene>
<evidence type="ECO:0000259" key="12">
    <source>
        <dbReference type="PROSITE" id="PS50262"/>
    </source>
</evidence>
<reference evidence="14" key="3">
    <citation type="journal article" date="2014" name="Nature">
        <title>Elephant shark genome provides unique insights into gnathostome evolution.</title>
        <authorList>
            <consortium name="International Elephant Shark Genome Sequencing Consortium"/>
            <person name="Venkatesh B."/>
            <person name="Lee A.P."/>
            <person name="Ravi V."/>
            <person name="Maurya A.K."/>
            <person name="Lian M.M."/>
            <person name="Swann J.B."/>
            <person name="Ohta Y."/>
            <person name="Flajnik M.F."/>
            <person name="Sutoh Y."/>
            <person name="Kasahara M."/>
            <person name="Hoon S."/>
            <person name="Gangu V."/>
            <person name="Roy S.W."/>
            <person name="Irimia M."/>
            <person name="Korzh V."/>
            <person name="Kondrychyn I."/>
            <person name="Lim Z.W."/>
            <person name="Tay B.H."/>
            <person name="Tohari S."/>
            <person name="Kong K.W."/>
            <person name="Ho S."/>
            <person name="Lorente-Galdos B."/>
            <person name="Quilez J."/>
            <person name="Marques-Bonet T."/>
            <person name="Raney B.J."/>
            <person name="Ingham P.W."/>
            <person name="Tay A."/>
            <person name="Hillier L.W."/>
            <person name="Minx P."/>
            <person name="Boehm T."/>
            <person name="Wilson R.K."/>
            <person name="Brenner S."/>
            <person name="Warren W.C."/>
        </authorList>
    </citation>
    <scope>NUCLEOTIDE SEQUENCE [LARGE SCALE GENOMIC DNA]</scope>
</reference>
<dbReference type="InterPro" id="IPR004072">
    <property type="entry name" value="Vmron_rcpt_1"/>
</dbReference>
<evidence type="ECO:0000313" key="13">
    <source>
        <dbReference type="Ensembl" id="ENSCMIP00000006907.1"/>
    </source>
</evidence>
<keyword evidence="10 11" id="KW-0807">Transducer</keyword>
<dbReference type="InParanoid" id="A0A4W3GVA8"/>
<evidence type="ECO:0000313" key="14">
    <source>
        <dbReference type="Proteomes" id="UP000314986"/>
    </source>
</evidence>
<dbReference type="GeneID" id="103179178"/>
<keyword evidence="14" id="KW-1185">Reference proteome</keyword>
<feature type="transmembrane region" description="Helical" evidence="11">
    <location>
        <begin position="132"/>
        <end position="151"/>
    </location>
</feature>
<feature type="transmembrane region" description="Helical" evidence="11">
    <location>
        <begin position="236"/>
        <end position="257"/>
    </location>
</feature>
<feature type="transmembrane region" description="Helical" evidence="11">
    <location>
        <begin position="273"/>
        <end position="291"/>
    </location>
</feature>
<evidence type="ECO:0000256" key="11">
    <source>
        <dbReference type="RuleBase" id="RU364061"/>
    </source>
</evidence>
<keyword evidence="6 11" id="KW-1133">Transmembrane helix</keyword>
<sequence length="319" mass="35017">MEGRSAIKGTLYLLLTVLGIPGNLTIISSFVHIAQHDRRLHPADKIVGNLALVNLAVVLVRCVPETTAAFGLEQLFDDNGCKIVIFIYRTTRSLSIWLTFLLSGFQGITLAPSTPKWSIAKRLAPRCLPGALALLWLLNMCLSTSAILFSISSGNNSTRKKFAVNLEYCLVKFPSRAVKIAIGALQTSRDVIPIALMILASAYILLILYKHHQQVKGLRSSSKGQRSSAETRAAKAVLTLVTLYVLFFGIDNIMWVYTLTVAETMQTSVTSDIRVFFSSLYASVSPIVIIASNKKIQNKMKCTKAKPEMEASETVPSHN</sequence>
<dbReference type="Ensembl" id="ENSCMIT00000007126.1">
    <property type="protein sequence ID" value="ENSCMIP00000006907.1"/>
    <property type="gene ID" value="ENSCMIG00000003868.1"/>
</dbReference>
<reference evidence="13" key="5">
    <citation type="submission" date="2025-09" db="UniProtKB">
        <authorList>
            <consortium name="Ensembl"/>
        </authorList>
    </citation>
    <scope>IDENTIFICATION</scope>
</reference>